<evidence type="ECO:0000313" key="2">
    <source>
        <dbReference type="Proteomes" id="UP000887566"/>
    </source>
</evidence>
<proteinExistence type="predicted"/>
<feature type="signal peptide" evidence="1">
    <location>
        <begin position="1"/>
        <end position="24"/>
    </location>
</feature>
<keyword evidence="2" id="KW-1185">Reference proteome</keyword>
<evidence type="ECO:0000256" key="1">
    <source>
        <dbReference type="SAM" id="SignalP"/>
    </source>
</evidence>
<dbReference type="AlphaFoldDB" id="A0A914WZK4"/>
<evidence type="ECO:0000313" key="3">
    <source>
        <dbReference type="WBParaSite" id="PSAMB.scaffold586size46481.g7117.t1"/>
    </source>
</evidence>
<accession>A0A914WZK4</accession>
<dbReference type="WBParaSite" id="PSAMB.scaffold586size46481.g7117.t1">
    <property type="protein sequence ID" value="PSAMB.scaffold586size46481.g7117.t1"/>
    <property type="gene ID" value="PSAMB.scaffold586size46481.g7117"/>
</dbReference>
<keyword evidence="1" id="KW-0732">Signal</keyword>
<dbReference type="Proteomes" id="UP000887566">
    <property type="component" value="Unplaced"/>
</dbReference>
<sequence>MFTLHTRVVLVILLLAVCSIMVDCASIALKMGEAGGCGGRLPEAYCGLCSGCAWNSALNSCTGSATC</sequence>
<name>A0A914WZK4_9BILA</name>
<protein>
    <submittedName>
        <fullName evidence="3">Uncharacterized protein</fullName>
    </submittedName>
</protein>
<feature type="chain" id="PRO_5037976606" evidence="1">
    <location>
        <begin position="25"/>
        <end position="67"/>
    </location>
</feature>
<organism evidence="2 3">
    <name type="scientific">Plectus sambesii</name>
    <dbReference type="NCBI Taxonomy" id="2011161"/>
    <lineage>
        <taxon>Eukaryota</taxon>
        <taxon>Metazoa</taxon>
        <taxon>Ecdysozoa</taxon>
        <taxon>Nematoda</taxon>
        <taxon>Chromadorea</taxon>
        <taxon>Plectida</taxon>
        <taxon>Plectina</taxon>
        <taxon>Plectoidea</taxon>
        <taxon>Plectidae</taxon>
        <taxon>Plectus</taxon>
    </lineage>
</organism>
<reference evidence="3" key="1">
    <citation type="submission" date="2022-11" db="UniProtKB">
        <authorList>
            <consortium name="WormBaseParasite"/>
        </authorList>
    </citation>
    <scope>IDENTIFICATION</scope>
</reference>